<sequence length="90" mass="10245">MLNVLRQKSPKSSAYLLLIGSRPAPRAIVLFIFTFTNNFPVPEWCKDVCNVCTQNALEQSSSMVKLVPEVVRRDFKKSVSLILEYTLIQL</sequence>
<keyword evidence="2" id="KW-1185">Reference proteome</keyword>
<evidence type="ECO:0000313" key="1">
    <source>
        <dbReference type="EMBL" id="KHJ95102.1"/>
    </source>
</evidence>
<evidence type="ECO:0000313" key="2">
    <source>
        <dbReference type="Proteomes" id="UP000053660"/>
    </source>
</evidence>
<proteinExistence type="predicted"/>
<dbReference type="Proteomes" id="UP000053660">
    <property type="component" value="Unassembled WGS sequence"/>
</dbReference>
<accession>A0A0B1TH20</accession>
<protein>
    <submittedName>
        <fullName evidence="1">Uncharacterized protein</fullName>
    </submittedName>
</protein>
<organism evidence="1 2">
    <name type="scientific">Oesophagostomum dentatum</name>
    <name type="common">Nodular worm</name>
    <dbReference type="NCBI Taxonomy" id="61180"/>
    <lineage>
        <taxon>Eukaryota</taxon>
        <taxon>Metazoa</taxon>
        <taxon>Ecdysozoa</taxon>
        <taxon>Nematoda</taxon>
        <taxon>Chromadorea</taxon>
        <taxon>Rhabditida</taxon>
        <taxon>Rhabditina</taxon>
        <taxon>Rhabditomorpha</taxon>
        <taxon>Strongyloidea</taxon>
        <taxon>Strongylidae</taxon>
        <taxon>Oesophagostomum</taxon>
    </lineage>
</organism>
<dbReference type="AlphaFoldDB" id="A0A0B1TH20"/>
<dbReference type="EMBL" id="KN550079">
    <property type="protein sequence ID" value="KHJ95102.1"/>
    <property type="molecule type" value="Genomic_DNA"/>
</dbReference>
<gene>
    <name evidence="1" type="ORF">OESDEN_04959</name>
</gene>
<reference evidence="1 2" key="1">
    <citation type="submission" date="2014-03" db="EMBL/GenBank/DDBJ databases">
        <title>Draft genome of the hookworm Oesophagostomum dentatum.</title>
        <authorList>
            <person name="Mitreva M."/>
        </authorList>
    </citation>
    <scope>NUCLEOTIDE SEQUENCE [LARGE SCALE GENOMIC DNA]</scope>
    <source>
        <strain evidence="1 2">OD-Hann</strain>
    </source>
</reference>
<name>A0A0B1TH20_OESDE</name>